<proteinExistence type="predicted"/>
<evidence type="ECO:0000256" key="1">
    <source>
        <dbReference type="SAM" id="MobiDB-lite"/>
    </source>
</evidence>
<dbReference type="AlphaFoldDB" id="A0A183CSH0"/>
<evidence type="ECO:0000313" key="3">
    <source>
        <dbReference type="WBParaSite" id="GPLIN_001582800"/>
    </source>
</evidence>
<dbReference type="Proteomes" id="UP000050741">
    <property type="component" value="Unassembled WGS sequence"/>
</dbReference>
<name>A0A183CSH0_GLOPA</name>
<keyword evidence="2" id="KW-1185">Reference proteome</keyword>
<organism evidence="2 3">
    <name type="scientific">Globodera pallida</name>
    <name type="common">Potato cyst nematode worm</name>
    <name type="synonym">Heterodera pallida</name>
    <dbReference type="NCBI Taxonomy" id="36090"/>
    <lineage>
        <taxon>Eukaryota</taxon>
        <taxon>Metazoa</taxon>
        <taxon>Ecdysozoa</taxon>
        <taxon>Nematoda</taxon>
        <taxon>Chromadorea</taxon>
        <taxon>Rhabditida</taxon>
        <taxon>Tylenchina</taxon>
        <taxon>Tylenchomorpha</taxon>
        <taxon>Tylenchoidea</taxon>
        <taxon>Heteroderidae</taxon>
        <taxon>Heteroderinae</taxon>
        <taxon>Globodera</taxon>
    </lineage>
</organism>
<reference evidence="3" key="2">
    <citation type="submission" date="2016-06" db="UniProtKB">
        <authorList>
            <consortium name="WormBaseParasite"/>
        </authorList>
    </citation>
    <scope>IDENTIFICATION</scope>
</reference>
<reference evidence="2" key="1">
    <citation type="submission" date="2014-05" db="EMBL/GenBank/DDBJ databases">
        <title>The genome and life-stage specific transcriptomes of Globodera pallida elucidate key aspects of plant parasitism by a cyst nematode.</title>
        <authorList>
            <person name="Cotton J.A."/>
            <person name="Lilley C.J."/>
            <person name="Jones L.M."/>
            <person name="Kikuchi T."/>
            <person name="Reid A.J."/>
            <person name="Thorpe P."/>
            <person name="Tsai I.J."/>
            <person name="Beasley H."/>
            <person name="Blok V."/>
            <person name="Cock P.J.A."/>
            <person name="Van den Akker S.E."/>
            <person name="Holroyd N."/>
            <person name="Hunt M."/>
            <person name="Mantelin S."/>
            <person name="Naghra H."/>
            <person name="Pain A."/>
            <person name="Palomares-Rius J.E."/>
            <person name="Zarowiecki M."/>
            <person name="Berriman M."/>
            <person name="Jones J.T."/>
            <person name="Urwin P.E."/>
        </authorList>
    </citation>
    <scope>NUCLEOTIDE SEQUENCE [LARGE SCALE GENOMIC DNA]</scope>
    <source>
        <strain evidence="2">Lindley</strain>
    </source>
</reference>
<feature type="region of interest" description="Disordered" evidence="1">
    <location>
        <begin position="93"/>
        <end position="113"/>
    </location>
</feature>
<sequence length="113" mass="13015">SSKNGSNLTSKCKRLHITADGKKIPPKDDCRPGRSSCYAIYCKNTNRNKEIMEWGCTSNMTKLYRQKVDEFGFELYKRCQFHAGPSNEEITAKELDSYRRSPINKRLPPNQPP</sequence>
<accession>A0A183CSH0</accession>
<evidence type="ECO:0000313" key="2">
    <source>
        <dbReference type="Proteomes" id="UP000050741"/>
    </source>
</evidence>
<dbReference type="WBParaSite" id="GPLIN_001582800">
    <property type="protein sequence ID" value="GPLIN_001582800"/>
    <property type="gene ID" value="GPLIN_001582800"/>
</dbReference>
<protein>
    <submittedName>
        <fullName evidence="3">THAP-type domain-containing protein</fullName>
    </submittedName>
</protein>